<dbReference type="AlphaFoldDB" id="A0A8J4PZV9"/>
<organism evidence="1 2">
    <name type="scientific">Polysphondylium violaceum</name>
    <dbReference type="NCBI Taxonomy" id="133409"/>
    <lineage>
        <taxon>Eukaryota</taxon>
        <taxon>Amoebozoa</taxon>
        <taxon>Evosea</taxon>
        <taxon>Eumycetozoa</taxon>
        <taxon>Dictyostelia</taxon>
        <taxon>Dictyosteliales</taxon>
        <taxon>Dictyosteliaceae</taxon>
        <taxon>Polysphondylium</taxon>
    </lineage>
</organism>
<evidence type="ECO:0000313" key="2">
    <source>
        <dbReference type="Proteomes" id="UP000695562"/>
    </source>
</evidence>
<sequence length="615" mass="72446">MNHSDIDQLYRLIFNNIFISKKIFTSISKIQYGHNSLKYDDIVDIKWMIEYNHLSLLRDKATRGFLLDIRDNDCIYRLVNLDLDLFKLLFTRYKIGQSCKSVFEKVIQANNLDAVKWVSENGFAYELKKGITFTLDSDPKILIYLIENRWYRVHYNSIIKNDSLTRNTVYSLPILQVFKQHTPTLNNLQAQEIINYLLKTPIPLVFEVLSPLFQENLKIDQIRYYYIECLDTYPILSYIVEKNLYQLQDKRKFRSALPRIRNLYNMSQLIDQLYNNHNNYNNIKSILLQYFPVKFTMDQSIRIVDNEKIKTKLLSLPIEALTLLLDHGLSFNSKNWIINSSFQVFVYLWNRFKSLNQLVITSNEIVYYPIASDKKKSFVIDFNQYYNRHLIDVKTIDFIIREGCSRENFRGIGMNFYQNLAKYTNSKRDQKEFIIIKDLVGQRFLNAFLILSTCIEFGNTVLFKYLYPIGLIDNDLKQLVNKAIQFLRLEILEYLGYDISSLGEGVFKGILSGIKLEFLKQVCQNMDRNAGSTSINLLNKFIKDNRYENAKYMLSAFTYESMNDFLPSLLCYSTSEVMIDLVYRNREAFKRNSDSLDNWASILDLATTVFGDSSK</sequence>
<comment type="caution">
    <text evidence="1">The sequence shown here is derived from an EMBL/GenBank/DDBJ whole genome shotgun (WGS) entry which is preliminary data.</text>
</comment>
<name>A0A8J4PZV9_9MYCE</name>
<proteinExistence type="predicted"/>
<evidence type="ECO:0000313" key="1">
    <source>
        <dbReference type="EMBL" id="KAF2076660.1"/>
    </source>
</evidence>
<dbReference type="Proteomes" id="UP000695562">
    <property type="component" value="Unassembled WGS sequence"/>
</dbReference>
<dbReference type="EMBL" id="AJWJ01000053">
    <property type="protein sequence ID" value="KAF2076660.1"/>
    <property type="molecule type" value="Genomic_DNA"/>
</dbReference>
<reference evidence="1" key="1">
    <citation type="submission" date="2020-01" db="EMBL/GenBank/DDBJ databases">
        <title>Development of genomics and gene disruption for Polysphondylium violaceum indicates a role for the polyketide synthase stlB in stalk morphogenesis.</title>
        <authorList>
            <person name="Narita B."/>
            <person name="Kawabe Y."/>
            <person name="Kin K."/>
            <person name="Saito T."/>
            <person name="Gibbs R."/>
            <person name="Kuspa A."/>
            <person name="Muzny D."/>
            <person name="Queller D."/>
            <person name="Richards S."/>
            <person name="Strassman J."/>
            <person name="Sucgang R."/>
            <person name="Worley K."/>
            <person name="Schaap P."/>
        </authorList>
    </citation>
    <scope>NUCLEOTIDE SEQUENCE</scope>
    <source>
        <strain evidence="1">QSvi11</strain>
    </source>
</reference>
<protein>
    <submittedName>
        <fullName evidence="1">Uncharacterized protein</fullName>
    </submittedName>
</protein>
<accession>A0A8J4PZV9</accession>
<gene>
    <name evidence="1" type="ORF">CYY_002030</name>
</gene>
<keyword evidence="2" id="KW-1185">Reference proteome</keyword>